<evidence type="ECO:0000313" key="3">
    <source>
        <dbReference type="Proteomes" id="UP001295794"/>
    </source>
</evidence>
<reference evidence="1" key="1">
    <citation type="submission" date="2023-11" db="EMBL/GenBank/DDBJ databases">
        <authorList>
            <person name="De Vega J J."/>
            <person name="De Vega J J."/>
        </authorList>
    </citation>
    <scope>NUCLEOTIDE SEQUENCE</scope>
</reference>
<proteinExistence type="predicted"/>
<comment type="caution">
    <text evidence="1">The sequence shown here is derived from an EMBL/GenBank/DDBJ whole genome shotgun (WGS) entry which is preliminary data.</text>
</comment>
<organism evidence="1 3">
    <name type="scientific">Mycena citricolor</name>
    <dbReference type="NCBI Taxonomy" id="2018698"/>
    <lineage>
        <taxon>Eukaryota</taxon>
        <taxon>Fungi</taxon>
        <taxon>Dikarya</taxon>
        <taxon>Basidiomycota</taxon>
        <taxon>Agaricomycotina</taxon>
        <taxon>Agaricomycetes</taxon>
        <taxon>Agaricomycetidae</taxon>
        <taxon>Agaricales</taxon>
        <taxon>Marasmiineae</taxon>
        <taxon>Mycenaceae</taxon>
        <taxon>Mycena</taxon>
    </lineage>
</organism>
<dbReference type="Proteomes" id="UP001295794">
    <property type="component" value="Unassembled WGS sequence"/>
</dbReference>
<dbReference type="EMBL" id="CAVNYO010000477">
    <property type="protein sequence ID" value="CAK5283848.1"/>
    <property type="molecule type" value="Genomic_DNA"/>
</dbReference>
<evidence type="ECO:0000313" key="2">
    <source>
        <dbReference type="EMBL" id="CAK5283869.1"/>
    </source>
</evidence>
<evidence type="ECO:0000313" key="1">
    <source>
        <dbReference type="EMBL" id="CAK5283848.1"/>
    </source>
</evidence>
<name>A0AAD2I030_9AGAR</name>
<sequence length="99" mass="11429">MRGRDVHRLCLFVVHDSKHYKRRMGLSMCKSRFSGRIGGTCRADGRTCVASPGHGHYFPAAHGTNTNPRRWIQVLACATLRHDSDRRLFLRPLERVTRR</sequence>
<dbReference type="EMBL" id="CAVNYO010000478">
    <property type="protein sequence ID" value="CAK5283869.1"/>
    <property type="molecule type" value="Genomic_DNA"/>
</dbReference>
<dbReference type="AlphaFoldDB" id="A0AAD2I030"/>
<protein>
    <submittedName>
        <fullName evidence="1">Uncharacterized protein</fullName>
    </submittedName>
</protein>
<accession>A0AAD2I030</accession>
<keyword evidence="3" id="KW-1185">Reference proteome</keyword>
<gene>
    <name evidence="1" type="ORF">MYCIT1_LOCUS36723</name>
    <name evidence="2" type="ORF">MYCIT1_LOCUS36761</name>
</gene>